<comment type="caution">
    <text evidence="1">The sequence shown here is derived from an EMBL/GenBank/DDBJ whole genome shotgun (WGS) entry which is preliminary data.</text>
</comment>
<dbReference type="Gene3D" id="1.10.287.1080">
    <property type="entry name" value="MazG-like"/>
    <property type="match status" value="1"/>
</dbReference>
<evidence type="ECO:0000313" key="1">
    <source>
        <dbReference type="EMBL" id="GHO92653.1"/>
    </source>
</evidence>
<protein>
    <recommendedName>
        <fullName evidence="3">Nucleotide pyrophosphohydrolase</fullName>
    </recommendedName>
</protein>
<sequence length="118" mass="13801">MEVSEMILMTRRVTRLFDKLVDEWQPSVMVTELVGEVGTLADSIMIREGHRPPRKSNDTIDLEDDVVDVLFMLIRIADHYDIDLEQAYKNMILETHEKLERRLHDRTVSKNGTSWQSS</sequence>
<dbReference type="PANTHER" id="PTHR42692">
    <property type="entry name" value="NUCLEOTIDE PYROPHOSPHOHYDROLASE"/>
    <property type="match status" value="1"/>
</dbReference>
<reference evidence="1" key="1">
    <citation type="submission" date="2020-10" db="EMBL/GenBank/DDBJ databases">
        <title>Taxonomic study of unclassified bacteria belonging to the class Ktedonobacteria.</title>
        <authorList>
            <person name="Yabe S."/>
            <person name="Wang C.M."/>
            <person name="Zheng Y."/>
            <person name="Sakai Y."/>
            <person name="Cavaletti L."/>
            <person name="Monciardini P."/>
            <person name="Donadio S."/>
        </authorList>
    </citation>
    <scope>NUCLEOTIDE SEQUENCE</scope>
    <source>
        <strain evidence="1">ID150040</strain>
    </source>
</reference>
<gene>
    <name evidence="1" type="ORF">KSF_027010</name>
</gene>
<name>A0A8J3IHM6_9CHLR</name>
<proteinExistence type="predicted"/>
<accession>A0A8J3IHM6</accession>
<dbReference type="EMBL" id="BNJK01000001">
    <property type="protein sequence ID" value="GHO92653.1"/>
    <property type="molecule type" value="Genomic_DNA"/>
</dbReference>
<evidence type="ECO:0000313" key="2">
    <source>
        <dbReference type="Proteomes" id="UP000597444"/>
    </source>
</evidence>
<evidence type="ECO:0008006" key="3">
    <source>
        <dbReference type="Google" id="ProtNLM"/>
    </source>
</evidence>
<dbReference type="AlphaFoldDB" id="A0A8J3IHM6"/>
<dbReference type="InterPro" id="IPR047046">
    <property type="entry name" value="YpjD/YvdC"/>
</dbReference>
<dbReference type="PANTHER" id="PTHR42692:SF2">
    <property type="entry name" value="IG HYPOTHETICAL 16995"/>
    <property type="match status" value="1"/>
</dbReference>
<keyword evidence="2" id="KW-1185">Reference proteome</keyword>
<dbReference type="Proteomes" id="UP000597444">
    <property type="component" value="Unassembled WGS sequence"/>
</dbReference>
<dbReference type="SUPFAM" id="SSF101386">
    <property type="entry name" value="all-alpha NTP pyrophosphatases"/>
    <property type="match status" value="1"/>
</dbReference>
<dbReference type="RefSeq" id="WP_220203473.1">
    <property type="nucleotide sequence ID" value="NZ_BNJK01000001.1"/>
</dbReference>
<organism evidence="1 2">
    <name type="scientific">Reticulibacter mediterranei</name>
    <dbReference type="NCBI Taxonomy" id="2778369"/>
    <lineage>
        <taxon>Bacteria</taxon>
        <taxon>Bacillati</taxon>
        <taxon>Chloroflexota</taxon>
        <taxon>Ktedonobacteria</taxon>
        <taxon>Ktedonobacterales</taxon>
        <taxon>Reticulibacteraceae</taxon>
        <taxon>Reticulibacter</taxon>
    </lineage>
</organism>